<keyword evidence="5" id="KW-0732">Signal</keyword>
<dbReference type="Proteomes" id="UP000011591">
    <property type="component" value="Unassembled WGS sequence"/>
</dbReference>
<dbReference type="GO" id="GO:0031176">
    <property type="term" value="F:endo-1,4-beta-xylanase activity"/>
    <property type="evidence" value="ECO:0007669"/>
    <property type="project" value="UniProtKB-EC"/>
</dbReference>
<dbReference type="EMBL" id="AOIP01000051">
    <property type="protein sequence ID" value="ELZ00744.1"/>
    <property type="molecule type" value="Genomic_DNA"/>
</dbReference>
<evidence type="ECO:0000256" key="3">
    <source>
        <dbReference type="ARBA" id="ARBA00012590"/>
    </source>
</evidence>
<evidence type="ECO:0000259" key="11">
    <source>
        <dbReference type="PROSITE" id="PS51760"/>
    </source>
</evidence>
<accession>M0ATP0</accession>
<keyword evidence="4" id="KW-0858">Xylan degradation</keyword>
<dbReference type="GO" id="GO:0045493">
    <property type="term" value="P:xylan catabolic process"/>
    <property type="evidence" value="ECO:0007669"/>
    <property type="project" value="UniProtKB-KW"/>
</dbReference>
<comment type="similarity">
    <text evidence="2">Belongs to the glycosyl hydrolase 10 (cellulase F) family.</text>
</comment>
<dbReference type="EC" id="3.2.1.8" evidence="3"/>
<keyword evidence="8" id="KW-0326">Glycosidase</keyword>
<dbReference type="SMART" id="SM00633">
    <property type="entry name" value="Glyco_10"/>
    <property type="match status" value="1"/>
</dbReference>
<protein>
    <recommendedName>
        <fullName evidence="3">endo-1,4-beta-xylanase</fullName>
        <ecNumber evidence="3">3.2.1.8</ecNumber>
    </recommendedName>
</protein>
<proteinExistence type="inferred from homology"/>
<evidence type="ECO:0000256" key="10">
    <source>
        <dbReference type="SAM" id="MobiDB-lite"/>
    </source>
</evidence>
<evidence type="ECO:0000256" key="5">
    <source>
        <dbReference type="ARBA" id="ARBA00022729"/>
    </source>
</evidence>
<comment type="caution">
    <text evidence="12">The sequence shown here is derived from an EMBL/GenBank/DDBJ whole genome shotgun (WGS) entry which is preliminary data.</text>
</comment>
<dbReference type="PATRIC" id="fig|1227491.4.peg.3789"/>
<feature type="domain" description="GH10" evidence="11">
    <location>
        <begin position="58"/>
        <end position="366"/>
    </location>
</feature>
<feature type="region of interest" description="Disordered" evidence="10">
    <location>
        <begin position="1"/>
        <end position="22"/>
    </location>
</feature>
<keyword evidence="13" id="KW-1185">Reference proteome</keyword>
<dbReference type="InterPro" id="IPR044846">
    <property type="entry name" value="GH10"/>
</dbReference>
<comment type="catalytic activity">
    <reaction evidence="1">
        <text>Endohydrolysis of (1-&gt;4)-beta-D-xylosidic linkages in xylans.</text>
        <dbReference type="EC" id="3.2.1.8"/>
    </reaction>
</comment>
<evidence type="ECO:0000256" key="2">
    <source>
        <dbReference type="ARBA" id="ARBA00007495"/>
    </source>
</evidence>
<dbReference type="PRINTS" id="PR00134">
    <property type="entry name" value="GLHYDRLASE10"/>
</dbReference>
<dbReference type="PROSITE" id="PS51760">
    <property type="entry name" value="GH10_2"/>
    <property type="match status" value="1"/>
</dbReference>
<evidence type="ECO:0000313" key="12">
    <source>
        <dbReference type="EMBL" id="ELZ00744.1"/>
    </source>
</evidence>
<feature type="compositionally biased region" description="Basic and acidic residues" evidence="10">
    <location>
        <begin position="9"/>
        <end position="21"/>
    </location>
</feature>
<sequence>MGSATAQRGFDEAAADQRIRENQTGPLTVKVVDENGDPISNADVEVEMTEHDFGWGTAVKVGDLLDNFGEGSQYHRHLRELFNTAVLENGHKWAIWEDNRQRADEAVNWLDQNGFRIRGHTCLYGVEYAIPSDVQTAADNGDGQTVRDRTMQQIEDIITHYGETIQEWDVVNEAVHRGHLQEGVYPHDIDASDPMSSQRSPWTTQLLADWYAQAESVVDQNGLDVEIGTNDFNTLTWDQDPYYEQVQFLSNQGIDLDFIGHQAHIGPTNVDGQEWDYGTVNQVFDQYASLPATQRITEYDMAGDSWNGHQQRADVMRAFLKTAYGHPDVEDFVIWGMWDDAHWQGEAPFFEEDWTEKPALDVWRSLLFDEWWTSESGSTDGSGTYVVDAFLGDHTVTVSTTADSVARTVSVTDSNAGEQLTVQVADAGSGTGGTTGGTDDTGTSDITTGGSDGGYAGWWGWW</sequence>
<keyword evidence="6" id="KW-0378">Hydrolase</keyword>
<keyword evidence="9" id="KW-0624">Polysaccharide degradation</keyword>
<dbReference type="OrthoDB" id="117332at2157"/>
<evidence type="ECO:0000256" key="8">
    <source>
        <dbReference type="ARBA" id="ARBA00023295"/>
    </source>
</evidence>
<evidence type="ECO:0000256" key="1">
    <source>
        <dbReference type="ARBA" id="ARBA00000681"/>
    </source>
</evidence>
<dbReference type="PANTHER" id="PTHR31490:SF88">
    <property type="entry name" value="BETA-XYLANASE"/>
    <property type="match status" value="1"/>
</dbReference>
<reference evidence="12 13" key="1">
    <citation type="journal article" date="2014" name="PLoS Genet.">
        <title>Phylogenetically driven sequencing of extremely halophilic archaea reveals strategies for static and dynamic osmo-response.</title>
        <authorList>
            <person name="Becker E.A."/>
            <person name="Seitzer P.M."/>
            <person name="Tritt A."/>
            <person name="Larsen D."/>
            <person name="Krusor M."/>
            <person name="Yao A.I."/>
            <person name="Wu D."/>
            <person name="Madern D."/>
            <person name="Eisen J.A."/>
            <person name="Darling A.E."/>
            <person name="Facciotti M.T."/>
        </authorList>
    </citation>
    <scope>NUCLEOTIDE SEQUENCE [LARGE SCALE GENOMIC DNA]</scope>
    <source>
        <strain evidence="12 13">DSM 13077</strain>
    </source>
</reference>
<dbReference type="RefSeq" id="WP_006667122.1">
    <property type="nucleotide sequence ID" value="NZ_AOIP01000051.1"/>
</dbReference>
<dbReference type="InterPro" id="IPR017853">
    <property type="entry name" value="GH"/>
</dbReference>
<dbReference type="InterPro" id="IPR001000">
    <property type="entry name" value="GH10_dom"/>
</dbReference>
<keyword evidence="7" id="KW-0119">Carbohydrate metabolism</keyword>
<evidence type="ECO:0000256" key="6">
    <source>
        <dbReference type="ARBA" id="ARBA00022801"/>
    </source>
</evidence>
<dbReference type="Pfam" id="PF00331">
    <property type="entry name" value="Glyco_hydro_10"/>
    <property type="match status" value="1"/>
</dbReference>
<dbReference type="PANTHER" id="PTHR31490">
    <property type="entry name" value="GLYCOSYL HYDROLASE"/>
    <property type="match status" value="1"/>
</dbReference>
<organism evidence="12 13">
    <name type="scientific">Natrialba aegyptia DSM 13077</name>
    <dbReference type="NCBI Taxonomy" id="1227491"/>
    <lineage>
        <taxon>Archaea</taxon>
        <taxon>Methanobacteriati</taxon>
        <taxon>Methanobacteriota</taxon>
        <taxon>Stenosarchaea group</taxon>
        <taxon>Halobacteria</taxon>
        <taxon>Halobacteriales</taxon>
        <taxon>Natrialbaceae</taxon>
        <taxon>Natrialba</taxon>
    </lineage>
</organism>
<gene>
    <name evidence="12" type="ORF">C480_18672</name>
</gene>
<evidence type="ECO:0000313" key="13">
    <source>
        <dbReference type="Proteomes" id="UP000011591"/>
    </source>
</evidence>
<evidence type="ECO:0000256" key="9">
    <source>
        <dbReference type="ARBA" id="ARBA00023326"/>
    </source>
</evidence>
<evidence type="ECO:0000256" key="4">
    <source>
        <dbReference type="ARBA" id="ARBA00022651"/>
    </source>
</evidence>
<name>M0ATP0_9EURY</name>
<evidence type="ECO:0000256" key="7">
    <source>
        <dbReference type="ARBA" id="ARBA00023277"/>
    </source>
</evidence>
<feature type="compositionally biased region" description="Low complexity" evidence="10">
    <location>
        <begin position="437"/>
        <end position="449"/>
    </location>
</feature>
<feature type="region of interest" description="Disordered" evidence="10">
    <location>
        <begin position="424"/>
        <end position="449"/>
    </location>
</feature>
<dbReference type="Gene3D" id="3.20.20.80">
    <property type="entry name" value="Glycosidases"/>
    <property type="match status" value="1"/>
</dbReference>
<dbReference type="SUPFAM" id="SSF51445">
    <property type="entry name" value="(Trans)glycosidases"/>
    <property type="match status" value="1"/>
</dbReference>
<dbReference type="AlphaFoldDB" id="M0ATP0"/>